<proteinExistence type="predicted"/>
<organism evidence="3 4">
    <name type="scientific">Reichenbachiella ulvae</name>
    <dbReference type="NCBI Taxonomy" id="2980104"/>
    <lineage>
        <taxon>Bacteria</taxon>
        <taxon>Pseudomonadati</taxon>
        <taxon>Bacteroidota</taxon>
        <taxon>Cytophagia</taxon>
        <taxon>Cytophagales</taxon>
        <taxon>Reichenbachiellaceae</taxon>
        <taxon>Reichenbachiella</taxon>
    </lineage>
</organism>
<dbReference type="InterPro" id="IPR002545">
    <property type="entry name" value="CheW-lke_dom"/>
</dbReference>
<dbReference type="Gene3D" id="2.40.50.180">
    <property type="entry name" value="CheA-289, Domain 4"/>
    <property type="match status" value="1"/>
</dbReference>
<keyword evidence="4" id="KW-1185">Reference proteome</keyword>
<feature type="compositionally biased region" description="Basic and acidic residues" evidence="1">
    <location>
        <begin position="12"/>
        <end position="22"/>
    </location>
</feature>
<dbReference type="SMART" id="SM00260">
    <property type="entry name" value="CheW"/>
    <property type="match status" value="1"/>
</dbReference>
<evidence type="ECO:0000313" key="4">
    <source>
        <dbReference type="Proteomes" id="UP001300692"/>
    </source>
</evidence>
<feature type="domain" description="CheW-like" evidence="2">
    <location>
        <begin position="54"/>
        <end position="195"/>
    </location>
</feature>
<dbReference type="Pfam" id="PF01584">
    <property type="entry name" value="CheW"/>
    <property type="match status" value="1"/>
</dbReference>
<dbReference type="PANTHER" id="PTHR22617">
    <property type="entry name" value="CHEMOTAXIS SENSOR HISTIDINE KINASE-RELATED"/>
    <property type="match status" value="1"/>
</dbReference>
<feature type="region of interest" description="Disordered" evidence="1">
    <location>
        <begin position="1"/>
        <end position="22"/>
    </location>
</feature>
<accession>A0ABT3CPG6</accession>
<reference evidence="3 4" key="1">
    <citation type="submission" date="2022-10" db="EMBL/GenBank/DDBJ databases">
        <title>Comparative genomics and taxonomic characterization of three novel marine species of genus Reichenbachiella exhibiting antioxidant and polysaccharide degradation activities.</title>
        <authorList>
            <person name="Muhammad N."/>
            <person name="Lee Y.-J."/>
            <person name="Ko J."/>
            <person name="Kim S.-G."/>
        </authorList>
    </citation>
    <scope>NUCLEOTIDE SEQUENCE [LARGE SCALE GENOMIC DNA]</scope>
    <source>
        <strain evidence="3 4">ABR2-5</strain>
    </source>
</reference>
<dbReference type="InterPro" id="IPR036061">
    <property type="entry name" value="CheW-like_dom_sf"/>
</dbReference>
<evidence type="ECO:0000256" key="1">
    <source>
        <dbReference type="SAM" id="MobiDB-lite"/>
    </source>
</evidence>
<comment type="caution">
    <text evidence="3">The sequence shown here is derived from an EMBL/GenBank/DDBJ whole genome shotgun (WGS) entry which is preliminary data.</text>
</comment>
<name>A0ABT3CPG6_9BACT</name>
<dbReference type="Proteomes" id="UP001300692">
    <property type="component" value="Unassembled WGS sequence"/>
</dbReference>
<dbReference type="RefSeq" id="WP_264136416.1">
    <property type="nucleotide sequence ID" value="NZ_JAOYOD010000001.1"/>
</dbReference>
<dbReference type="Gene3D" id="2.30.30.40">
    <property type="entry name" value="SH3 Domains"/>
    <property type="match status" value="1"/>
</dbReference>
<dbReference type="InterPro" id="IPR039315">
    <property type="entry name" value="CheW"/>
</dbReference>
<dbReference type="EMBL" id="JAOYOD010000001">
    <property type="protein sequence ID" value="MCV9385631.1"/>
    <property type="molecule type" value="Genomic_DNA"/>
</dbReference>
<dbReference type="PANTHER" id="PTHR22617:SF43">
    <property type="entry name" value="PROTEIN PILI"/>
    <property type="match status" value="1"/>
</dbReference>
<sequence length="198" mass="22052">MSEDTTTNKDTQSLDKSKLSEEERLKLINETAQAVKEINKIQEESGENKEHEETIMLVAFAVGNEEYAVAIDQIKEVVPCPSIAPIPQVPPYIMGVSNVRGNVLAIVDLAVRFGLTPDEVDGRFVLVMKSEELRFAINVKSVPNTMLVKKSEILQANNIINQSTLGLNYVKGIIRKGQKIVVWVDMLDIMQNENIGEN</sequence>
<evidence type="ECO:0000259" key="2">
    <source>
        <dbReference type="PROSITE" id="PS50851"/>
    </source>
</evidence>
<protein>
    <submittedName>
        <fullName evidence="3">Chemotaxis protein CheW</fullName>
    </submittedName>
</protein>
<feature type="compositionally biased region" description="Polar residues" evidence="1">
    <location>
        <begin position="1"/>
        <end position="11"/>
    </location>
</feature>
<gene>
    <name evidence="3" type="ORF">N7U62_03105</name>
</gene>
<evidence type="ECO:0000313" key="3">
    <source>
        <dbReference type="EMBL" id="MCV9385631.1"/>
    </source>
</evidence>
<dbReference type="PROSITE" id="PS50851">
    <property type="entry name" value="CHEW"/>
    <property type="match status" value="1"/>
</dbReference>
<dbReference type="SUPFAM" id="SSF50341">
    <property type="entry name" value="CheW-like"/>
    <property type="match status" value="1"/>
</dbReference>